<organism evidence="2 3">
    <name type="scientific">Steinernema glaseri</name>
    <dbReference type="NCBI Taxonomy" id="37863"/>
    <lineage>
        <taxon>Eukaryota</taxon>
        <taxon>Metazoa</taxon>
        <taxon>Ecdysozoa</taxon>
        <taxon>Nematoda</taxon>
        <taxon>Chromadorea</taxon>
        <taxon>Rhabditida</taxon>
        <taxon>Tylenchina</taxon>
        <taxon>Panagrolaimomorpha</taxon>
        <taxon>Strongyloidoidea</taxon>
        <taxon>Steinernematidae</taxon>
        <taxon>Steinernema</taxon>
    </lineage>
</organism>
<dbReference type="WBParaSite" id="L893_g6419.t1">
    <property type="protein sequence ID" value="L893_g6419.t1"/>
    <property type="gene ID" value="L893_g6419"/>
</dbReference>
<evidence type="ECO:0000313" key="2">
    <source>
        <dbReference type="Proteomes" id="UP000095287"/>
    </source>
</evidence>
<dbReference type="Proteomes" id="UP000095287">
    <property type="component" value="Unplaced"/>
</dbReference>
<dbReference type="AlphaFoldDB" id="A0A1I8AJM7"/>
<reference evidence="3" key="1">
    <citation type="submission" date="2016-11" db="UniProtKB">
        <authorList>
            <consortium name="WormBaseParasite"/>
        </authorList>
    </citation>
    <scope>IDENTIFICATION</scope>
</reference>
<proteinExistence type="predicted"/>
<evidence type="ECO:0000313" key="3">
    <source>
        <dbReference type="WBParaSite" id="L893_g6419.t1"/>
    </source>
</evidence>
<keyword evidence="2" id="KW-1185">Reference proteome</keyword>
<evidence type="ECO:0000256" key="1">
    <source>
        <dbReference type="SAM" id="MobiDB-lite"/>
    </source>
</evidence>
<accession>A0A1I8AJM7</accession>
<protein>
    <submittedName>
        <fullName evidence="3">Mediator of RNA polymerase II transcription subunit 25</fullName>
    </submittedName>
</protein>
<feature type="region of interest" description="Disordered" evidence="1">
    <location>
        <begin position="110"/>
        <end position="130"/>
    </location>
</feature>
<name>A0A1I8AJM7_9BILA</name>
<sequence length="196" mass="22113">MLVFPTQCLCGDYILSEAVNVKINFKRGKNCFYDITAFVVDSLTGGGQKKETTNVTHDLNSPEMLQKICQELRKPIQKLVACTIPNIMDPFNDSTVDYVLNGIQSVDQVKQPFYDPQKPDQRPSTPSGRQRCQEEILLERPSPFPEAPGGDRPTPFTKVDSIWQMLDERCQAPCSLAQAQIRDARTIYKNNIRTSA</sequence>